<feature type="coiled-coil region" evidence="1">
    <location>
        <begin position="315"/>
        <end position="349"/>
    </location>
</feature>
<evidence type="ECO:0000256" key="1">
    <source>
        <dbReference type="SAM" id="Coils"/>
    </source>
</evidence>
<organism evidence="3 4">
    <name type="scientific">Pseudozyma hubeiensis (strain SY62)</name>
    <name type="common">Yeast</name>
    <dbReference type="NCBI Taxonomy" id="1305764"/>
    <lineage>
        <taxon>Eukaryota</taxon>
        <taxon>Fungi</taxon>
        <taxon>Dikarya</taxon>
        <taxon>Basidiomycota</taxon>
        <taxon>Ustilaginomycotina</taxon>
        <taxon>Ustilaginomycetes</taxon>
        <taxon>Ustilaginales</taxon>
        <taxon>Ustilaginaceae</taxon>
        <taxon>Pseudozyma</taxon>
    </lineage>
</organism>
<dbReference type="RefSeq" id="XP_012186445.1">
    <property type="nucleotide sequence ID" value="XM_012331055.1"/>
</dbReference>
<feature type="region of interest" description="Disordered" evidence="2">
    <location>
        <begin position="103"/>
        <end position="203"/>
    </location>
</feature>
<dbReference type="EMBL" id="DF238769">
    <property type="protein sequence ID" value="GAC92858.1"/>
    <property type="molecule type" value="Genomic_DNA"/>
</dbReference>
<feature type="region of interest" description="Disordered" evidence="2">
    <location>
        <begin position="252"/>
        <end position="285"/>
    </location>
</feature>
<accession>R9NWB9</accession>
<protein>
    <submittedName>
        <fullName evidence="3">Uncharacterized protein</fullName>
    </submittedName>
</protein>
<feature type="compositionally biased region" description="Low complexity" evidence="2">
    <location>
        <begin position="266"/>
        <end position="284"/>
    </location>
</feature>
<dbReference type="Proteomes" id="UP000014071">
    <property type="component" value="Unassembled WGS sequence"/>
</dbReference>
<evidence type="ECO:0000313" key="3">
    <source>
        <dbReference type="EMBL" id="GAC92858.1"/>
    </source>
</evidence>
<dbReference type="OrthoDB" id="10453353at2759"/>
<evidence type="ECO:0000313" key="4">
    <source>
        <dbReference type="Proteomes" id="UP000014071"/>
    </source>
</evidence>
<dbReference type="GeneID" id="24105724"/>
<feature type="region of interest" description="Disordered" evidence="2">
    <location>
        <begin position="1"/>
        <end position="37"/>
    </location>
</feature>
<reference evidence="4" key="1">
    <citation type="journal article" date="2013" name="Genome Announc.">
        <title>Draft genome sequence of the basidiomycetous yeast-like fungus Pseudozyma hubeiensis SY62, which produces an abundant amount of the biosurfactant mannosylerythritol lipids.</title>
        <authorList>
            <person name="Konishi M."/>
            <person name="Hatada Y."/>
            <person name="Horiuchi J."/>
        </authorList>
    </citation>
    <scope>NUCLEOTIDE SEQUENCE [LARGE SCALE GENOMIC DNA]</scope>
    <source>
        <strain evidence="4">SY62</strain>
    </source>
</reference>
<keyword evidence="4" id="KW-1185">Reference proteome</keyword>
<keyword evidence="1" id="KW-0175">Coiled coil</keyword>
<feature type="compositionally biased region" description="Polar residues" evidence="2">
    <location>
        <begin position="131"/>
        <end position="142"/>
    </location>
</feature>
<sequence>MLDKPPVPKRSERRRSLFGESRPKVIAPPPLPTPSSSQLCMMMVKPSVHVATRSMEMGQGGASDVAPLKVGKRASSGSAYRTSAAIVAGTSFDMISSPTISGDAINMHDITPAEPVPHRASPNSPPHLRQSLASRWSGSSFQTPPTPPLASTSSSAASDCSQSSRSSLRSSSPFKSPPCDLFSTSHKDDRAQPPTHVHSLRSNHLDFHVDATTRLRETTTQLSSPKPFRAERMWESLQLLMEQVSSDLTLVSSNNTSAPHRRSDSPYEPTSRSSSASSYSSTSSFVATPTCTDIPDFFSREVKKVAPERSFQRGCREQSREIDRLRCELQRIRVEMEGLRLENRELKQRWERV</sequence>
<feature type="compositionally biased region" description="Low complexity" evidence="2">
    <location>
        <begin position="149"/>
        <end position="178"/>
    </location>
</feature>
<proteinExistence type="predicted"/>
<gene>
    <name evidence="3" type="ORF">PHSY_000415</name>
</gene>
<name>R9NWB9_PSEHS</name>
<dbReference type="AlphaFoldDB" id="R9NWB9"/>
<feature type="compositionally biased region" description="Basic and acidic residues" evidence="2">
    <location>
        <begin position="14"/>
        <end position="23"/>
    </location>
</feature>
<evidence type="ECO:0000256" key="2">
    <source>
        <dbReference type="SAM" id="MobiDB-lite"/>
    </source>
</evidence>
<dbReference type="HOGENOM" id="CLU_785570_0_0_1"/>